<dbReference type="EMBL" id="JAAVJD010000025">
    <property type="protein sequence ID" value="NJQ05089.1"/>
    <property type="molecule type" value="Genomic_DNA"/>
</dbReference>
<organism evidence="3 4">
    <name type="scientific">Streptomyces lonarensis</name>
    <dbReference type="NCBI Taxonomy" id="700599"/>
    <lineage>
        <taxon>Bacteria</taxon>
        <taxon>Bacillati</taxon>
        <taxon>Actinomycetota</taxon>
        <taxon>Actinomycetes</taxon>
        <taxon>Kitasatosporales</taxon>
        <taxon>Streptomycetaceae</taxon>
        <taxon>Streptomyces</taxon>
    </lineage>
</organism>
<dbReference type="PANTHER" id="PTHR31793">
    <property type="entry name" value="4-HYDROXYBENZOYL-COA THIOESTERASE FAMILY MEMBER"/>
    <property type="match status" value="1"/>
</dbReference>
<gene>
    <name evidence="3" type="ORF">HCN56_05720</name>
</gene>
<accession>A0A7X6CZ44</accession>
<proteinExistence type="inferred from homology"/>
<comment type="similarity">
    <text evidence="1">Belongs to the 4-hydroxybenzoyl-CoA thioesterase family.</text>
</comment>
<dbReference type="Pfam" id="PF13279">
    <property type="entry name" value="4HBT_2"/>
    <property type="match status" value="1"/>
</dbReference>
<keyword evidence="4" id="KW-1185">Reference proteome</keyword>
<reference evidence="3 4" key="1">
    <citation type="submission" date="2020-03" db="EMBL/GenBank/DDBJ databases">
        <title>Draft genome of Streptomyces sp. ventii, isolated from the Axial Seamount in the Pacific Ocean, and resequencing of the two type strains Streptomyces lonarensis strain NCL 716 and Streptomyces bohaiensis strain 11A07.</title>
        <authorList>
            <person name="Loughran R.M."/>
            <person name="Pfannmuller K.M."/>
            <person name="Wasson B.J."/>
            <person name="Deadmond M.C."/>
            <person name="Paddock B.E."/>
            <person name="Koyack M.J."/>
            <person name="Gallegos D.A."/>
            <person name="Mitchell E.A."/>
            <person name="Ushijima B."/>
            <person name="Saw J.H."/>
            <person name="Mcphail K.L."/>
            <person name="Videau P."/>
        </authorList>
    </citation>
    <scope>NUCLEOTIDE SEQUENCE [LARGE SCALE GENOMIC DNA]</scope>
    <source>
        <strain evidence="3 4">NCL716</strain>
    </source>
</reference>
<dbReference type="AlphaFoldDB" id="A0A7X6CZ44"/>
<dbReference type="InterPro" id="IPR050563">
    <property type="entry name" value="4-hydroxybenzoyl-CoA_TE"/>
</dbReference>
<protein>
    <submittedName>
        <fullName evidence="3">Acyl-CoA thioesterase</fullName>
    </submittedName>
</protein>
<dbReference type="CDD" id="cd00586">
    <property type="entry name" value="4HBT"/>
    <property type="match status" value="1"/>
</dbReference>
<keyword evidence="2" id="KW-0378">Hydrolase</keyword>
<dbReference type="PANTHER" id="PTHR31793:SF27">
    <property type="entry name" value="NOVEL THIOESTERASE SUPERFAMILY DOMAIN AND SAPOSIN A-TYPE DOMAIN CONTAINING PROTEIN (0610012H03RIK)"/>
    <property type="match status" value="1"/>
</dbReference>
<comment type="caution">
    <text evidence="3">The sequence shown here is derived from an EMBL/GenBank/DDBJ whole genome shotgun (WGS) entry which is preliminary data.</text>
</comment>
<evidence type="ECO:0000313" key="4">
    <source>
        <dbReference type="Proteomes" id="UP000578686"/>
    </source>
</evidence>
<dbReference type="Proteomes" id="UP000578686">
    <property type="component" value="Unassembled WGS sequence"/>
</dbReference>
<dbReference type="GO" id="GO:0047617">
    <property type="term" value="F:fatty acyl-CoA hydrolase activity"/>
    <property type="evidence" value="ECO:0007669"/>
    <property type="project" value="TreeGrafter"/>
</dbReference>
<evidence type="ECO:0000256" key="2">
    <source>
        <dbReference type="ARBA" id="ARBA00022801"/>
    </source>
</evidence>
<sequence>MYSDESQLDLPVRPGDLDALGHVNHAVALAYLEAGRRHWLESRAPVSSTEAVAVVSRAEVDYRAELPYGPLTVRTLLTSPSAADLAAGDITYRAVFRQRIVPGRATAPAVEALITVAFLDTRLRHLIPLHAYLAAVHPAQERP</sequence>
<dbReference type="Gene3D" id="3.10.129.10">
    <property type="entry name" value="Hotdog Thioesterase"/>
    <property type="match status" value="1"/>
</dbReference>
<dbReference type="RefSeq" id="WP_167968380.1">
    <property type="nucleotide sequence ID" value="NZ_BHZG01000097.1"/>
</dbReference>
<evidence type="ECO:0000256" key="1">
    <source>
        <dbReference type="ARBA" id="ARBA00005953"/>
    </source>
</evidence>
<name>A0A7X6CZ44_9ACTN</name>
<dbReference type="InterPro" id="IPR029069">
    <property type="entry name" value="HotDog_dom_sf"/>
</dbReference>
<dbReference type="SUPFAM" id="SSF54637">
    <property type="entry name" value="Thioesterase/thiol ester dehydrase-isomerase"/>
    <property type="match status" value="1"/>
</dbReference>
<evidence type="ECO:0000313" key="3">
    <source>
        <dbReference type="EMBL" id="NJQ05089.1"/>
    </source>
</evidence>